<dbReference type="EMBL" id="JACCBX010000004">
    <property type="protein sequence ID" value="NYE05446.1"/>
    <property type="molecule type" value="Genomic_DNA"/>
</dbReference>
<proteinExistence type="predicted"/>
<dbReference type="Proteomes" id="UP000548423">
    <property type="component" value="Unassembled WGS sequence"/>
</dbReference>
<evidence type="ECO:0000313" key="2">
    <source>
        <dbReference type="EMBL" id="NYE05446.1"/>
    </source>
</evidence>
<accession>A0A852TCC4</accession>
<name>A0A852TCC4_9BACI</name>
<comment type="caution">
    <text evidence="2">The sequence shown here is derived from an EMBL/GenBank/DDBJ whole genome shotgun (WGS) entry which is preliminary data.</text>
</comment>
<dbReference type="AlphaFoldDB" id="A0A852TCC4"/>
<feature type="compositionally biased region" description="Basic and acidic residues" evidence="1">
    <location>
        <begin position="1"/>
        <end position="12"/>
    </location>
</feature>
<gene>
    <name evidence="2" type="ORF">F4694_002199</name>
</gene>
<protein>
    <submittedName>
        <fullName evidence="2">Uncharacterized protein</fullName>
    </submittedName>
</protein>
<reference evidence="3" key="1">
    <citation type="submission" date="2020-07" db="EMBL/GenBank/DDBJ databases">
        <authorList>
            <person name="Partida-Martinez L."/>
            <person name="Huntemann M."/>
            <person name="Clum A."/>
            <person name="Wang J."/>
            <person name="Palaniappan K."/>
            <person name="Ritter S."/>
            <person name="Chen I.-M."/>
            <person name="Stamatis D."/>
            <person name="Reddy T."/>
            <person name="O'Malley R."/>
            <person name="Daum C."/>
            <person name="Shapiro N."/>
            <person name="Ivanova N."/>
            <person name="Kyrpides N."/>
            <person name="Woyke T."/>
        </authorList>
    </citation>
    <scope>NUCLEOTIDE SEQUENCE [LARGE SCALE GENOMIC DNA]</scope>
    <source>
        <strain evidence="3">AT2.8</strain>
    </source>
</reference>
<reference evidence="3" key="2">
    <citation type="submission" date="2020-08" db="EMBL/GenBank/DDBJ databases">
        <title>The Agave Microbiome: Exploring the role of microbial communities in plant adaptations to desert environments.</title>
        <authorList>
            <person name="Partida-Martinez L.P."/>
        </authorList>
    </citation>
    <scope>NUCLEOTIDE SEQUENCE [LARGE SCALE GENOMIC DNA]</scope>
    <source>
        <strain evidence="3">AT2.8</strain>
    </source>
</reference>
<sequence>MDVKFNVLREDGAGGDPAGAKRRGEGKAEAPCPAPTSAGGPGVEVAL</sequence>
<organism evidence="2 3">
    <name type="scientific">Neobacillus niacini</name>
    <dbReference type="NCBI Taxonomy" id="86668"/>
    <lineage>
        <taxon>Bacteria</taxon>
        <taxon>Bacillati</taxon>
        <taxon>Bacillota</taxon>
        <taxon>Bacilli</taxon>
        <taxon>Bacillales</taxon>
        <taxon>Bacillaceae</taxon>
        <taxon>Neobacillus</taxon>
    </lineage>
</organism>
<evidence type="ECO:0000256" key="1">
    <source>
        <dbReference type="SAM" id="MobiDB-lite"/>
    </source>
</evidence>
<evidence type="ECO:0000313" key="3">
    <source>
        <dbReference type="Proteomes" id="UP000548423"/>
    </source>
</evidence>
<feature type="region of interest" description="Disordered" evidence="1">
    <location>
        <begin position="1"/>
        <end position="47"/>
    </location>
</feature>